<feature type="region of interest" description="Disordered" evidence="1">
    <location>
        <begin position="21"/>
        <end position="76"/>
    </location>
</feature>
<keyword evidence="3" id="KW-1185">Reference proteome</keyword>
<evidence type="ECO:0000256" key="1">
    <source>
        <dbReference type="SAM" id="MobiDB-lite"/>
    </source>
</evidence>
<evidence type="ECO:0000313" key="3">
    <source>
        <dbReference type="Proteomes" id="UP001152795"/>
    </source>
</evidence>
<protein>
    <submittedName>
        <fullName evidence="2">Uncharacterized protein</fullName>
    </submittedName>
</protein>
<gene>
    <name evidence="2" type="ORF">PACLA_8A018274</name>
</gene>
<feature type="compositionally biased region" description="Basic and acidic residues" evidence="1">
    <location>
        <begin position="21"/>
        <end position="63"/>
    </location>
</feature>
<accession>A0A6S7HC91</accession>
<sequence length="76" mass="8807">MEQALWFAQTFGLKLSSVTFKDDSGKSHEMDYQTEDGRGTHYKDLSEEEREKVDLEQFKENSGHKIRIKNSGDGHK</sequence>
<proteinExistence type="predicted"/>
<dbReference type="Proteomes" id="UP001152795">
    <property type="component" value="Unassembled WGS sequence"/>
</dbReference>
<organism evidence="2 3">
    <name type="scientific">Paramuricea clavata</name>
    <name type="common">Red gorgonian</name>
    <name type="synonym">Violescent sea-whip</name>
    <dbReference type="NCBI Taxonomy" id="317549"/>
    <lineage>
        <taxon>Eukaryota</taxon>
        <taxon>Metazoa</taxon>
        <taxon>Cnidaria</taxon>
        <taxon>Anthozoa</taxon>
        <taxon>Octocorallia</taxon>
        <taxon>Malacalcyonacea</taxon>
        <taxon>Plexauridae</taxon>
        <taxon>Paramuricea</taxon>
    </lineage>
</organism>
<dbReference type="AlphaFoldDB" id="A0A6S7HC91"/>
<evidence type="ECO:0000313" key="2">
    <source>
        <dbReference type="EMBL" id="CAB4001859.1"/>
    </source>
</evidence>
<reference evidence="2" key="1">
    <citation type="submission" date="2020-04" db="EMBL/GenBank/DDBJ databases">
        <authorList>
            <person name="Alioto T."/>
            <person name="Alioto T."/>
            <person name="Gomez Garrido J."/>
        </authorList>
    </citation>
    <scope>NUCLEOTIDE SEQUENCE</scope>
    <source>
        <strain evidence="2">A484AB</strain>
    </source>
</reference>
<comment type="caution">
    <text evidence="2">The sequence shown here is derived from an EMBL/GenBank/DDBJ whole genome shotgun (WGS) entry which is preliminary data.</text>
</comment>
<name>A0A6S7HC91_PARCT</name>
<dbReference type="EMBL" id="CACRXK020004195">
    <property type="protein sequence ID" value="CAB4001859.1"/>
    <property type="molecule type" value="Genomic_DNA"/>
</dbReference>